<keyword evidence="14" id="KW-1185">Reference proteome</keyword>
<dbReference type="EnsemblMetazoa" id="XM_019903746.1">
    <property type="protein sequence ID" value="XP_019759305.1"/>
    <property type="gene ID" value="LOC109537145"/>
</dbReference>
<keyword evidence="6 12" id="KW-0732">Signal</keyword>
<dbReference type="PRINTS" id="PR00724">
    <property type="entry name" value="CRBOXYPTASEC"/>
</dbReference>
<feature type="chain" id="PRO_5043445453" description="Retinoid-inducible serine carboxypeptidase" evidence="12">
    <location>
        <begin position="17"/>
        <end position="427"/>
    </location>
</feature>
<evidence type="ECO:0000256" key="7">
    <source>
        <dbReference type="ARBA" id="ARBA00022801"/>
    </source>
</evidence>
<evidence type="ECO:0000256" key="6">
    <source>
        <dbReference type="ARBA" id="ARBA00022729"/>
    </source>
</evidence>
<evidence type="ECO:0000256" key="4">
    <source>
        <dbReference type="ARBA" id="ARBA00022645"/>
    </source>
</evidence>
<dbReference type="RefSeq" id="XP_019759305.1">
    <property type="nucleotide sequence ID" value="XM_019903746.2"/>
</dbReference>
<dbReference type="Proteomes" id="UP000019118">
    <property type="component" value="Unassembled WGS sequence"/>
</dbReference>
<evidence type="ECO:0000256" key="10">
    <source>
        <dbReference type="ARBA" id="ARBA00070242"/>
    </source>
</evidence>
<evidence type="ECO:0000313" key="13">
    <source>
        <dbReference type="EnsemblMetazoa" id="XP_019759305.1"/>
    </source>
</evidence>
<dbReference type="FunFam" id="3.40.50.1820:FF:000075">
    <property type="entry name" value="Carboxypeptidase"/>
    <property type="match status" value="1"/>
</dbReference>
<dbReference type="KEGG" id="dpa:109537145"/>
<protein>
    <recommendedName>
        <fullName evidence="10">Retinoid-inducible serine carboxypeptidase</fullName>
    </recommendedName>
    <alternativeName>
        <fullName evidence="11">Serine carboxypeptidase 1</fullName>
    </alternativeName>
</protein>
<reference evidence="13" key="2">
    <citation type="submission" date="2024-08" db="UniProtKB">
        <authorList>
            <consortium name="EnsemblMetazoa"/>
        </authorList>
    </citation>
    <scope>IDENTIFICATION</scope>
</reference>
<evidence type="ECO:0000256" key="8">
    <source>
        <dbReference type="ARBA" id="ARBA00023180"/>
    </source>
</evidence>
<evidence type="ECO:0000256" key="1">
    <source>
        <dbReference type="ARBA" id="ARBA00004613"/>
    </source>
</evidence>
<comment type="subcellular location">
    <subcellularLocation>
        <location evidence="1">Secreted</location>
    </subcellularLocation>
</comment>
<evidence type="ECO:0000256" key="5">
    <source>
        <dbReference type="ARBA" id="ARBA00022670"/>
    </source>
</evidence>
<dbReference type="AlphaFoldDB" id="A0AAR5PE17"/>
<organism evidence="13 14">
    <name type="scientific">Dendroctonus ponderosae</name>
    <name type="common">Mountain pine beetle</name>
    <dbReference type="NCBI Taxonomy" id="77166"/>
    <lineage>
        <taxon>Eukaryota</taxon>
        <taxon>Metazoa</taxon>
        <taxon>Ecdysozoa</taxon>
        <taxon>Arthropoda</taxon>
        <taxon>Hexapoda</taxon>
        <taxon>Insecta</taxon>
        <taxon>Pterygota</taxon>
        <taxon>Neoptera</taxon>
        <taxon>Endopterygota</taxon>
        <taxon>Coleoptera</taxon>
        <taxon>Polyphaga</taxon>
        <taxon>Cucujiformia</taxon>
        <taxon>Curculionidae</taxon>
        <taxon>Scolytinae</taxon>
        <taxon>Dendroctonus</taxon>
    </lineage>
</organism>
<keyword evidence="8" id="KW-0325">Glycoprotein</keyword>
<dbReference type="GO" id="GO:0006508">
    <property type="term" value="P:proteolysis"/>
    <property type="evidence" value="ECO:0007669"/>
    <property type="project" value="UniProtKB-KW"/>
</dbReference>
<dbReference type="SUPFAM" id="SSF53474">
    <property type="entry name" value="alpha/beta-Hydrolases"/>
    <property type="match status" value="1"/>
</dbReference>
<dbReference type="GeneID" id="109537145"/>
<evidence type="ECO:0000256" key="3">
    <source>
        <dbReference type="ARBA" id="ARBA00022525"/>
    </source>
</evidence>
<dbReference type="GO" id="GO:0004185">
    <property type="term" value="F:serine-type carboxypeptidase activity"/>
    <property type="evidence" value="ECO:0007669"/>
    <property type="project" value="InterPro"/>
</dbReference>
<evidence type="ECO:0000256" key="9">
    <source>
        <dbReference type="ARBA" id="ARBA00055847"/>
    </source>
</evidence>
<dbReference type="PANTHER" id="PTHR11802">
    <property type="entry name" value="SERINE PROTEASE FAMILY S10 SERINE CARBOXYPEPTIDASE"/>
    <property type="match status" value="1"/>
</dbReference>
<name>A0AAR5PE17_DENPD</name>
<comment type="similarity">
    <text evidence="2">Belongs to the peptidase S10 family.</text>
</comment>
<keyword evidence="7" id="KW-0378">Hydrolase</keyword>
<keyword evidence="5" id="KW-0645">Protease</keyword>
<evidence type="ECO:0000256" key="12">
    <source>
        <dbReference type="SAM" id="SignalP"/>
    </source>
</evidence>
<dbReference type="GO" id="GO:0005576">
    <property type="term" value="C:extracellular region"/>
    <property type="evidence" value="ECO:0007669"/>
    <property type="project" value="UniProtKB-SubCell"/>
</dbReference>
<sequence length="427" mass="48226">MKLLVALLGVCSAVLAREGFGPTDQEWGYVTVRDGAHMFWWLHYTTATPDPTEKPLLIWLQGGPGASSTQYGNFEEIGPIDSDLNERNTSWVKYANVLFVDNPVGTGFSYVNSNEFATTNQQIAQDFVELLQGFYQALPQFENVPLYIFCESYGGKMTAEIGLNLYQAIERGEIRSNFKGVGLGDSWISPVDSCLTWAPYLYNQGFLDTQQYNLLNQQALQLKTLVDEGKWFEATDAWGDLESSVANYANDVDFYNVLTKISGNFLKNTLYKPDGEKVGDEEFLMNKQVKQALGLEQDWGRQSDDVFYYLQTDFMKPVTDIVERLLNETDLTVAVYNGQLDLIVDTPGTIDWVDKLNFRESITWSSTTKRPFDISGINEGFEKSAGNLAFFWVLRAGHMVPRDNPNGMLYILQQVTDNFKVDAHAIN</sequence>
<evidence type="ECO:0000313" key="14">
    <source>
        <dbReference type="Proteomes" id="UP000019118"/>
    </source>
</evidence>
<keyword evidence="4" id="KW-0121">Carboxypeptidase</keyword>
<reference evidence="14" key="1">
    <citation type="journal article" date="2013" name="Genome Biol.">
        <title>Draft genome of the mountain pine beetle, Dendroctonus ponderosae Hopkins, a major forest pest.</title>
        <authorList>
            <person name="Keeling C.I."/>
            <person name="Yuen M.M."/>
            <person name="Liao N.Y."/>
            <person name="Docking T.R."/>
            <person name="Chan S.K."/>
            <person name="Taylor G.A."/>
            <person name="Palmquist D.L."/>
            <person name="Jackman S.D."/>
            <person name="Nguyen A."/>
            <person name="Li M."/>
            <person name="Henderson H."/>
            <person name="Janes J.K."/>
            <person name="Zhao Y."/>
            <person name="Pandoh P."/>
            <person name="Moore R."/>
            <person name="Sperling F.A."/>
            <person name="Huber D.P."/>
            <person name="Birol I."/>
            <person name="Jones S.J."/>
            <person name="Bohlmann J."/>
        </authorList>
    </citation>
    <scope>NUCLEOTIDE SEQUENCE</scope>
</reference>
<dbReference type="Pfam" id="PF00450">
    <property type="entry name" value="Peptidase_S10"/>
    <property type="match status" value="1"/>
</dbReference>
<keyword evidence="3" id="KW-0964">Secreted</keyword>
<dbReference type="InterPro" id="IPR029058">
    <property type="entry name" value="AB_hydrolase_fold"/>
</dbReference>
<evidence type="ECO:0000256" key="11">
    <source>
        <dbReference type="ARBA" id="ARBA00077736"/>
    </source>
</evidence>
<comment type="function">
    <text evidence="9">May be involved in vascular wall and kidney homeostasis.</text>
</comment>
<evidence type="ECO:0000256" key="2">
    <source>
        <dbReference type="ARBA" id="ARBA00009431"/>
    </source>
</evidence>
<dbReference type="InterPro" id="IPR001563">
    <property type="entry name" value="Peptidase_S10"/>
</dbReference>
<proteinExistence type="inferred from homology"/>
<dbReference type="PANTHER" id="PTHR11802:SF3">
    <property type="entry name" value="RETINOID-INDUCIBLE SERINE CARBOXYPEPTIDASE"/>
    <property type="match status" value="1"/>
</dbReference>
<feature type="signal peptide" evidence="12">
    <location>
        <begin position="1"/>
        <end position="16"/>
    </location>
</feature>
<dbReference type="Gene3D" id="3.40.50.1820">
    <property type="entry name" value="alpha/beta hydrolase"/>
    <property type="match status" value="1"/>
</dbReference>
<accession>A0AAR5PE17</accession>